<gene>
    <name evidence="1" type="ORF">CCS41_14135</name>
</gene>
<geneLocation type="plasmid" evidence="2">
    <name>p5d_fsymbiotica-1</name>
</geneLocation>
<keyword evidence="1" id="KW-0614">Plasmid</keyword>
<name>A0A2Y9CKI1_9GAMM</name>
<reference evidence="1 2" key="1">
    <citation type="submission" date="2017-05" db="EMBL/GenBank/DDBJ databases">
        <title>Genome sequence of Candidatus Fukatsuia symbiotica and Candidatus Hamiltonella defensa from Acyrthosiphon pisum strain 5D.</title>
        <authorList>
            <person name="Patel V.A."/>
            <person name="Chevignon G."/>
            <person name="Russell J.A."/>
            <person name="Oliver K.M."/>
        </authorList>
    </citation>
    <scope>NUCLEOTIDE SEQUENCE [LARGE SCALE GENOMIC DNA]</scope>
    <source>
        <strain evidence="1 2">5D</strain>
        <plasmid evidence="2">p5d_fsymbiotica-1</plasmid>
    </source>
</reference>
<dbReference type="AlphaFoldDB" id="A0A2Y9CKI1"/>
<keyword evidence="2" id="KW-1185">Reference proteome</keyword>
<dbReference type="Proteomes" id="UP000261875">
    <property type="component" value="Plasmid p5D_Fsymbiotica-1"/>
</dbReference>
<proteinExistence type="predicted"/>
<organism evidence="1 2">
    <name type="scientific">Candidatus Fukatsuia symbiotica</name>
    <dbReference type="NCBI Taxonomy" id="1878942"/>
    <lineage>
        <taxon>Bacteria</taxon>
        <taxon>Pseudomonadati</taxon>
        <taxon>Pseudomonadota</taxon>
        <taxon>Gammaproteobacteria</taxon>
        <taxon>Enterobacterales</taxon>
        <taxon>Yersiniaceae</taxon>
        <taxon>Candidatus Fukatsuia</taxon>
    </lineage>
</organism>
<dbReference type="KEGG" id="fsm:CCS41_14135"/>
<evidence type="ECO:0000313" key="1">
    <source>
        <dbReference type="EMBL" id="AWK15559.1"/>
    </source>
</evidence>
<protein>
    <submittedName>
        <fullName evidence="1">Uncharacterized protein</fullName>
    </submittedName>
</protein>
<dbReference type="EMBL" id="CP021660">
    <property type="protein sequence ID" value="AWK15559.1"/>
    <property type="molecule type" value="Genomic_DNA"/>
</dbReference>
<evidence type="ECO:0000313" key="2">
    <source>
        <dbReference type="Proteomes" id="UP000261875"/>
    </source>
</evidence>
<sequence>MVQLPSKSEKLKHISNEKSTFAYIGEANKPPVSGTIIKRFLFGLVQEENELLDSFSKETGASRTDIIRAGLSALEAQSRDERNTLIYKTQIKSPRTGRPPTK</sequence>
<accession>A0A2Y9CKI1</accession>
<dbReference type="RefSeq" id="WP_119797870.1">
    <property type="nucleotide sequence ID" value="NZ_CP021660.1"/>
</dbReference>